<dbReference type="InterPro" id="IPR010235">
    <property type="entry name" value="HepT"/>
</dbReference>
<dbReference type="SUPFAM" id="SSF81593">
    <property type="entry name" value="Nucleotidyltransferase substrate binding subunit/domain"/>
    <property type="match status" value="1"/>
</dbReference>
<proteinExistence type="predicted"/>
<reference evidence="1 2" key="1">
    <citation type="submission" date="2016-03" db="EMBL/GenBank/DDBJ databases">
        <authorList>
            <person name="Bojesen A.M."/>
            <person name="Planet P."/>
            <person name="Hansen M.J."/>
        </authorList>
    </citation>
    <scope>NUCLEOTIDE SEQUENCE [LARGE SCALE GENOMIC DNA]</scope>
    <source>
        <strain evidence="1 2">B 234/94</strain>
    </source>
</reference>
<dbReference type="EMBL" id="CP015030">
    <property type="protein sequence ID" value="QIM67264.1"/>
    <property type="molecule type" value="Genomic_DNA"/>
</dbReference>
<evidence type="ECO:0000313" key="2">
    <source>
        <dbReference type="Proteomes" id="UP000501366"/>
    </source>
</evidence>
<dbReference type="Gene3D" id="1.20.120.330">
    <property type="entry name" value="Nucleotidyltransferases domain 2"/>
    <property type="match status" value="1"/>
</dbReference>
<name>A0A6G8JJQ5_9PAST</name>
<dbReference type="AlphaFoldDB" id="A0A6G8JJQ5"/>
<dbReference type="Pfam" id="PF08780">
    <property type="entry name" value="NTase_sub_bind"/>
    <property type="match status" value="1"/>
</dbReference>
<dbReference type="NCBIfam" id="TIGR01987">
    <property type="entry name" value="HI0074"/>
    <property type="match status" value="1"/>
</dbReference>
<evidence type="ECO:0000313" key="1">
    <source>
        <dbReference type="EMBL" id="QIM67264.1"/>
    </source>
</evidence>
<organism evidence="1 2">
    <name type="scientific">Mannheimia granulomatis</name>
    <dbReference type="NCBI Taxonomy" id="85402"/>
    <lineage>
        <taxon>Bacteria</taxon>
        <taxon>Pseudomonadati</taxon>
        <taxon>Pseudomonadota</taxon>
        <taxon>Gammaproteobacteria</taxon>
        <taxon>Pasteurellales</taxon>
        <taxon>Pasteurellaceae</taxon>
        <taxon>Mannheimia</taxon>
    </lineage>
</organism>
<sequence>MSEQLSTQVLEDAFQSLEQTMNQLSDTHWFNQQLPIVQDTLIAGAIQKFEFVYELSLKMIKRQLQQEAISIEDLQAYSFKDILRDALKSGLIDDMAKWVTFRDMRNITSHTYNQDKAIAVYSQIEDFLEYSRFLVEQLRLRNQNG</sequence>
<gene>
    <name evidence="1" type="ORF">A4G16_07735</name>
</gene>
<dbReference type="KEGG" id="mgra:A4G16_07735"/>
<accession>A0A6G8JJQ5</accession>
<dbReference type="Proteomes" id="UP000501366">
    <property type="component" value="Chromosome"/>
</dbReference>
<dbReference type="RefSeq" id="WP_165889418.1">
    <property type="nucleotide sequence ID" value="NZ_CP015030.1"/>
</dbReference>
<protein>
    <recommendedName>
        <fullName evidence="3">Nucleotidyltransferase</fullName>
    </recommendedName>
</protein>
<evidence type="ECO:0008006" key="3">
    <source>
        <dbReference type="Google" id="ProtNLM"/>
    </source>
</evidence>